<feature type="compositionally biased region" description="Low complexity" evidence="1">
    <location>
        <begin position="323"/>
        <end position="356"/>
    </location>
</feature>
<evidence type="ECO:0000313" key="3">
    <source>
        <dbReference type="EMBL" id="GGX14198.1"/>
    </source>
</evidence>
<name>A0ABQ2XEX9_9ACTN</name>
<comment type="caution">
    <text evidence="3">The sequence shown here is derived from an EMBL/GenBank/DDBJ whole genome shotgun (WGS) entry which is preliminary data.</text>
</comment>
<evidence type="ECO:0000259" key="2">
    <source>
        <dbReference type="PROSITE" id="PS50943"/>
    </source>
</evidence>
<dbReference type="PROSITE" id="PS50943">
    <property type="entry name" value="HTH_CROC1"/>
    <property type="match status" value="1"/>
</dbReference>
<organism evidence="3 4">
    <name type="scientific">Streptomyces lomondensis</name>
    <dbReference type="NCBI Taxonomy" id="68229"/>
    <lineage>
        <taxon>Bacteria</taxon>
        <taxon>Bacillati</taxon>
        <taxon>Actinomycetota</taxon>
        <taxon>Actinomycetes</taxon>
        <taxon>Kitasatosporales</taxon>
        <taxon>Streptomycetaceae</taxon>
        <taxon>Streptomyces</taxon>
    </lineage>
</organism>
<feature type="compositionally biased region" description="Gly residues" evidence="1">
    <location>
        <begin position="131"/>
        <end position="143"/>
    </location>
</feature>
<dbReference type="CDD" id="cd00093">
    <property type="entry name" value="HTH_XRE"/>
    <property type="match status" value="1"/>
</dbReference>
<gene>
    <name evidence="3" type="ORF">GCM10010383_50330</name>
</gene>
<proteinExistence type="predicted"/>
<feature type="region of interest" description="Disordered" evidence="1">
    <location>
        <begin position="159"/>
        <end position="274"/>
    </location>
</feature>
<evidence type="ECO:0000313" key="4">
    <source>
        <dbReference type="Proteomes" id="UP000617743"/>
    </source>
</evidence>
<keyword evidence="4" id="KW-1185">Reference proteome</keyword>
<reference evidence="4" key="1">
    <citation type="journal article" date="2019" name="Int. J. Syst. Evol. Microbiol.">
        <title>The Global Catalogue of Microorganisms (GCM) 10K type strain sequencing project: providing services to taxonomists for standard genome sequencing and annotation.</title>
        <authorList>
            <consortium name="The Broad Institute Genomics Platform"/>
            <consortium name="The Broad Institute Genome Sequencing Center for Infectious Disease"/>
            <person name="Wu L."/>
            <person name="Ma J."/>
        </authorList>
    </citation>
    <scope>NUCLEOTIDE SEQUENCE [LARGE SCALE GENOMIC DNA]</scope>
    <source>
        <strain evidence="4">JCM 4866</strain>
    </source>
</reference>
<feature type="compositionally biased region" description="Low complexity" evidence="1">
    <location>
        <begin position="107"/>
        <end position="130"/>
    </location>
</feature>
<feature type="region of interest" description="Disordered" evidence="1">
    <location>
        <begin position="554"/>
        <end position="577"/>
    </location>
</feature>
<evidence type="ECO:0000256" key="1">
    <source>
        <dbReference type="SAM" id="MobiDB-lite"/>
    </source>
</evidence>
<dbReference type="InterPro" id="IPR010982">
    <property type="entry name" value="Lambda_DNA-bd_dom_sf"/>
</dbReference>
<feature type="region of interest" description="Disordered" evidence="1">
    <location>
        <begin position="298"/>
        <end position="379"/>
    </location>
</feature>
<sequence>MGAAEETADFAALLRELKQRSGLSYEALAKRAHMSTSTLHRYCKGEGVPADYASVSRFARVCKATPEEVVELHRRWVMADAARERSRRAAADRTDGLPGGVGRALVPDSGSDSDSGSNSGSEPEGAPGSVTGSGGDSGPGAAAGAGAAALPGAGAGAVPGSGEGAVPGTGAAARPEPGAETVQGPGAETVQGPGAETVQGPGAETVQGPGAGAVPGSGAETVQGPGTNALPEPSAAALGASVAGPGNRHEPGAEESPEVGAPPRRPVPRRSFFRRRRFVVVASTLAVVALTTAVLENIDTGANPGGRPRATEVLPDSWAPQESASPSPSSSPSARPSRSSASKTPSAKPPASASASAGGGAATNPDNAPGSAPDDDSVPLTVSARAHDWEHYCGTHYLVDRPPAQVPLPPSTLQDAAKWASDAGAVSSGRHRVSLTVQGTGDKAVVIESLDVRVVGSGAPLDWNAFVMGVGCGGGVEPREFGLDLDAARPAVRPKAGQRGFPYSVSQSDPEVLYITAQTKTRDVKWYLVLEWSSGGRQGTLEITDGGKPFRTTSMTGRPLYGYMPGSTEWEKQEPQQ</sequence>
<dbReference type="InterPro" id="IPR001387">
    <property type="entry name" value="Cro/C1-type_HTH"/>
</dbReference>
<dbReference type="Proteomes" id="UP000617743">
    <property type="component" value="Unassembled WGS sequence"/>
</dbReference>
<feature type="region of interest" description="Disordered" evidence="1">
    <location>
        <begin position="87"/>
        <end position="146"/>
    </location>
</feature>
<protein>
    <recommendedName>
        <fullName evidence="2">HTH cro/C1-type domain-containing protein</fullName>
    </recommendedName>
</protein>
<dbReference type="EMBL" id="BMWC01000007">
    <property type="protein sequence ID" value="GGX14198.1"/>
    <property type="molecule type" value="Genomic_DNA"/>
</dbReference>
<dbReference type="Gene3D" id="1.10.260.40">
    <property type="entry name" value="lambda repressor-like DNA-binding domains"/>
    <property type="match status" value="1"/>
</dbReference>
<accession>A0ABQ2XEX9</accession>
<dbReference type="SMART" id="SM00530">
    <property type="entry name" value="HTH_XRE"/>
    <property type="match status" value="1"/>
</dbReference>
<dbReference type="Pfam" id="PF13560">
    <property type="entry name" value="HTH_31"/>
    <property type="match status" value="1"/>
</dbReference>
<feature type="domain" description="HTH cro/C1-type" evidence="2">
    <location>
        <begin position="14"/>
        <end position="69"/>
    </location>
</feature>
<dbReference type="SUPFAM" id="SSF47413">
    <property type="entry name" value="lambda repressor-like DNA-binding domains"/>
    <property type="match status" value="1"/>
</dbReference>